<name>A0A813BZ60_9DINO</name>
<comment type="caution">
    <text evidence="2">The sequence shown here is derived from an EMBL/GenBank/DDBJ whole genome shotgun (WGS) entry which is preliminary data.</text>
</comment>
<keyword evidence="3" id="KW-1185">Reference proteome</keyword>
<feature type="compositionally biased region" description="Basic and acidic residues" evidence="1">
    <location>
        <begin position="296"/>
        <end position="305"/>
    </location>
</feature>
<organism evidence="2 3">
    <name type="scientific">Symbiodinium necroappetens</name>
    <dbReference type="NCBI Taxonomy" id="1628268"/>
    <lineage>
        <taxon>Eukaryota</taxon>
        <taxon>Sar</taxon>
        <taxon>Alveolata</taxon>
        <taxon>Dinophyceae</taxon>
        <taxon>Suessiales</taxon>
        <taxon>Symbiodiniaceae</taxon>
        <taxon>Symbiodinium</taxon>
    </lineage>
</organism>
<feature type="compositionally biased region" description="Acidic residues" evidence="1">
    <location>
        <begin position="310"/>
        <end position="328"/>
    </location>
</feature>
<protein>
    <submittedName>
        <fullName evidence="2">Uncharacterized protein</fullName>
    </submittedName>
</protein>
<gene>
    <name evidence="2" type="ORF">SNEC2469_LOCUS32102</name>
</gene>
<feature type="region of interest" description="Disordered" evidence="1">
    <location>
        <begin position="96"/>
        <end position="118"/>
    </location>
</feature>
<sequence length="434" mass="47611">AFRKDVFYENLAWKEGNGSAVLLDGEGKKLPKHASLRLVVPDLVRTALAKLPVVEEQPAMRRAVEPAPATPPGLTEPQLGEAKKDDLWEVVEDAGSTTAPSAEAEVPEPESEPTASQDRAQDLLSSGKEVWAATVSERTVLFEYVRNASGGRKQPDIVAKLINLQDADTVAAWSQNRALPKILVREEEGQIWVSSEFLQARCKKLSLEESPRSDGQRERSRSPRRCKHAAEEEQAPAERRSRPLGRGLQVRRPAKDDKAEDAKPADDKPAEAAPAAQPAEDVEMADAQPAEEAEDDKPAELRDMSVQEPADAEQAEDVEPAEEAEDDKPAELQDMPAQEPADAVMEPAPAEPSDSSDSQGDAAGPVQGLRTTDKGDGWHELMARTLEEYTADLEIIKRRWTQEIYHINTQQKLALKIAKRSVLPRDALVQVHVA</sequence>
<feature type="region of interest" description="Disordered" evidence="1">
    <location>
        <begin position="62"/>
        <end position="82"/>
    </location>
</feature>
<dbReference type="EMBL" id="CAJNJA010080011">
    <property type="protein sequence ID" value="CAE7926591.1"/>
    <property type="molecule type" value="Genomic_DNA"/>
</dbReference>
<feature type="region of interest" description="Disordered" evidence="1">
    <location>
        <begin position="207"/>
        <end position="375"/>
    </location>
</feature>
<feature type="compositionally biased region" description="Basic and acidic residues" evidence="1">
    <location>
        <begin position="253"/>
        <end position="270"/>
    </location>
</feature>
<accession>A0A813BZ60</accession>
<proteinExistence type="predicted"/>
<dbReference type="Proteomes" id="UP000601435">
    <property type="component" value="Unassembled WGS sequence"/>
</dbReference>
<dbReference type="OrthoDB" id="10349767at2759"/>
<feature type="non-terminal residue" evidence="2">
    <location>
        <position position="1"/>
    </location>
</feature>
<feature type="compositionally biased region" description="Acidic residues" evidence="1">
    <location>
        <begin position="280"/>
        <end position="295"/>
    </location>
</feature>
<evidence type="ECO:0000313" key="3">
    <source>
        <dbReference type="Proteomes" id="UP000601435"/>
    </source>
</evidence>
<evidence type="ECO:0000256" key="1">
    <source>
        <dbReference type="SAM" id="MobiDB-lite"/>
    </source>
</evidence>
<evidence type="ECO:0000313" key="2">
    <source>
        <dbReference type="EMBL" id="CAE7926591.1"/>
    </source>
</evidence>
<dbReference type="AlphaFoldDB" id="A0A813BZ60"/>
<feature type="compositionally biased region" description="Low complexity" evidence="1">
    <location>
        <begin position="346"/>
        <end position="358"/>
    </location>
</feature>
<reference evidence="2" key="1">
    <citation type="submission" date="2021-02" db="EMBL/GenBank/DDBJ databases">
        <authorList>
            <person name="Dougan E. K."/>
            <person name="Rhodes N."/>
            <person name="Thang M."/>
            <person name="Chan C."/>
        </authorList>
    </citation>
    <scope>NUCLEOTIDE SEQUENCE</scope>
</reference>
<feature type="compositionally biased region" description="Basic and acidic residues" evidence="1">
    <location>
        <begin position="207"/>
        <end position="221"/>
    </location>
</feature>
<feature type="compositionally biased region" description="Basic and acidic residues" evidence="1">
    <location>
        <begin position="228"/>
        <end position="241"/>
    </location>
</feature>